<evidence type="ECO:0008006" key="4">
    <source>
        <dbReference type="Google" id="ProtNLM"/>
    </source>
</evidence>
<reference evidence="2 3" key="1">
    <citation type="submission" date="2017-05" db="EMBL/GenBank/DDBJ databases">
        <title>Genome sequence for an aflatoxigenic pathogen of Argentinian peanut, Aspergillus arachidicola.</title>
        <authorList>
            <person name="Moore G."/>
            <person name="Beltz S.B."/>
            <person name="Mack B.M."/>
        </authorList>
    </citation>
    <scope>NUCLEOTIDE SEQUENCE [LARGE SCALE GENOMIC DNA]</scope>
    <source>
        <strain evidence="2 3">CBS 117610</strain>
    </source>
</reference>
<sequence length="397" mass="44577">MIVLRTFLSCVLLLAAWANTWNFALAQASAPRDIKAMFNITFDASLPGNCAGRENDLSQIVKDAYILSEAGVQAVSDSTDKGSKTHSEADRLVGALFQKPSEEERGTITRRFKLVRNFFEKKGPILHGASDKKPYLFCSDSWRIREDMSSQMRDVKGNLMKDEEGSPYLIKDDKKMKSRQKATMKELGAAKLKHVYPYWCPNLKAYIFDKKYSNDPTQGPCSVAEGIRGYTVFESSAGIGAIVLCDTGFNGGSLRSADLKPFEDSIFAKGNKPPAEKTAIKTVSPAATTLYHELFHLLWATSMDPKNGEEYQFKRIVGKEERVVTKGTDKVQEKFTKEQAIKNPHSYVFTRHGFRPFLIIAYDYTQNEKYTGKDPNGSGNDKTYPIEFYTGWATYNA</sequence>
<dbReference type="EMBL" id="NEXV01000528">
    <property type="protein sequence ID" value="PIG82148.1"/>
    <property type="molecule type" value="Genomic_DNA"/>
</dbReference>
<keyword evidence="3" id="KW-1185">Reference proteome</keyword>
<feature type="signal peptide" evidence="1">
    <location>
        <begin position="1"/>
        <end position="26"/>
    </location>
</feature>
<organism evidence="2 3">
    <name type="scientific">Aspergillus arachidicola</name>
    <dbReference type="NCBI Taxonomy" id="656916"/>
    <lineage>
        <taxon>Eukaryota</taxon>
        <taxon>Fungi</taxon>
        <taxon>Dikarya</taxon>
        <taxon>Ascomycota</taxon>
        <taxon>Pezizomycotina</taxon>
        <taxon>Eurotiomycetes</taxon>
        <taxon>Eurotiomycetidae</taxon>
        <taxon>Eurotiales</taxon>
        <taxon>Aspergillaceae</taxon>
        <taxon>Aspergillus</taxon>
        <taxon>Aspergillus subgen. Circumdati</taxon>
    </lineage>
</organism>
<evidence type="ECO:0000313" key="3">
    <source>
        <dbReference type="Proteomes" id="UP000231358"/>
    </source>
</evidence>
<feature type="chain" id="PRO_5013627336" description="Lysine-specific metallo-endopeptidase domain-containing protein" evidence="1">
    <location>
        <begin position="27"/>
        <end position="397"/>
    </location>
</feature>
<evidence type="ECO:0000256" key="1">
    <source>
        <dbReference type="SAM" id="SignalP"/>
    </source>
</evidence>
<accession>A0A2G7FNF7</accession>
<keyword evidence="1" id="KW-0732">Signal</keyword>
<protein>
    <recommendedName>
        <fullName evidence="4">Lysine-specific metallo-endopeptidase domain-containing protein</fullName>
    </recommendedName>
</protein>
<name>A0A2G7FNF7_9EURO</name>
<dbReference type="AlphaFoldDB" id="A0A2G7FNF7"/>
<comment type="caution">
    <text evidence="2">The sequence shown here is derived from an EMBL/GenBank/DDBJ whole genome shotgun (WGS) entry which is preliminary data.</text>
</comment>
<dbReference type="Proteomes" id="UP000231358">
    <property type="component" value="Unassembled WGS sequence"/>
</dbReference>
<evidence type="ECO:0000313" key="2">
    <source>
        <dbReference type="EMBL" id="PIG82148.1"/>
    </source>
</evidence>
<gene>
    <name evidence="2" type="ORF">AARAC_000093</name>
</gene>
<proteinExistence type="predicted"/>